<comment type="subcellular location">
    <subcellularLocation>
        <location evidence="1">Secreted</location>
    </subcellularLocation>
</comment>
<evidence type="ECO:0000256" key="2">
    <source>
        <dbReference type="ARBA" id="ARBA00022525"/>
    </source>
</evidence>
<name>A0ABS6YKH7_9ACTN</name>
<protein>
    <submittedName>
        <fullName evidence="4">Uncharacterized protein</fullName>
    </submittedName>
</protein>
<dbReference type="InterPro" id="IPR000874">
    <property type="entry name" value="Bombesin"/>
</dbReference>
<reference evidence="4 5" key="1">
    <citation type="submission" date="2019-11" db="EMBL/GenBank/DDBJ databases">
        <authorList>
            <person name="Ay H."/>
        </authorList>
    </citation>
    <scope>NUCLEOTIDE SEQUENCE [LARGE SCALE GENOMIC DNA]</scope>
    <source>
        <strain evidence="4 5">BG9H</strain>
    </source>
</reference>
<organism evidence="4 5">
    <name type="scientific">Streptomyces anatolicus</name>
    <dbReference type="NCBI Taxonomy" id="2675858"/>
    <lineage>
        <taxon>Bacteria</taxon>
        <taxon>Bacillati</taxon>
        <taxon>Actinomycetota</taxon>
        <taxon>Actinomycetes</taxon>
        <taxon>Kitasatosporales</taxon>
        <taxon>Streptomycetaceae</taxon>
        <taxon>Streptomyces</taxon>
    </lineage>
</organism>
<accession>A0ABS6YKH7</accession>
<comment type="caution">
    <text evidence="4">The sequence shown here is derived from an EMBL/GenBank/DDBJ whole genome shotgun (WGS) entry which is preliminary data.</text>
</comment>
<gene>
    <name evidence="4" type="ORF">GKQ77_10125</name>
</gene>
<evidence type="ECO:0000313" key="5">
    <source>
        <dbReference type="Proteomes" id="UP001197114"/>
    </source>
</evidence>
<dbReference type="Pfam" id="PF02044">
    <property type="entry name" value="Bombesin"/>
    <property type="match status" value="1"/>
</dbReference>
<sequence length="50" mass="5299">MRPAPLESALQPWSDLGNLWAVGHVVGHAVPQKSKKPQVNWGLAGVRGGT</sequence>
<evidence type="ECO:0000256" key="1">
    <source>
        <dbReference type="ARBA" id="ARBA00004613"/>
    </source>
</evidence>
<keyword evidence="5" id="KW-1185">Reference proteome</keyword>
<proteinExistence type="predicted"/>
<keyword evidence="2" id="KW-0964">Secreted</keyword>
<evidence type="ECO:0000313" key="4">
    <source>
        <dbReference type="EMBL" id="MBW5421921.1"/>
    </source>
</evidence>
<evidence type="ECO:0000256" key="3">
    <source>
        <dbReference type="ARBA" id="ARBA00022815"/>
    </source>
</evidence>
<dbReference type="Proteomes" id="UP001197114">
    <property type="component" value="Unassembled WGS sequence"/>
</dbReference>
<keyword evidence="3" id="KW-0027">Amidation</keyword>
<dbReference type="EMBL" id="WMBF01000074">
    <property type="protein sequence ID" value="MBW5421921.1"/>
    <property type="molecule type" value="Genomic_DNA"/>
</dbReference>